<evidence type="ECO:0000259" key="6">
    <source>
        <dbReference type="PROSITE" id="PS50801"/>
    </source>
</evidence>
<dbReference type="Gene3D" id="3.30.750.24">
    <property type="entry name" value="STAS domain"/>
    <property type="match status" value="1"/>
</dbReference>
<feature type="domain" description="STAS" evidence="6">
    <location>
        <begin position="580"/>
        <end position="737"/>
    </location>
</feature>
<feature type="transmembrane region" description="Helical" evidence="5">
    <location>
        <begin position="395"/>
        <end position="418"/>
    </location>
</feature>
<dbReference type="Pfam" id="PF01740">
    <property type="entry name" value="STAS"/>
    <property type="match status" value="1"/>
</dbReference>
<dbReference type="VEuPathDB" id="VectorBase:LDEU008718"/>
<evidence type="ECO:0000256" key="2">
    <source>
        <dbReference type="ARBA" id="ARBA00022692"/>
    </source>
</evidence>
<feature type="transmembrane region" description="Helical" evidence="5">
    <location>
        <begin position="464"/>
        <end position="483"/>
    </location>
</feature>
<dbReference type="EMBL" id="NCKV01006684">
    <property type="protein sequence ID" value="RWS23322.1"/>
    <property type="molecule type" value="Genomic_DNA"/>
</dbReference>
<dbReference type="InterPro" id="IPR011547">
    <property type="entry name" value="SLC26A/SulP_dom"/>
</dbReference>
<reference evidence="7 8" key="1">
    <citation type="journal article" date="2018" name="Gigascience">
        <title>Genomes of trombidid mites reveal novel predicted allergens and laterally-transferred genes associated with secondary metabolism.</title>
        <authorList>
            <person name="Dong X."/>
            <person name="Chaisiri K."/>
            <person name="Xia D."/>
            <person name="Armstrong S.D."/>
            <person name="Fang Y."/>
            <person name="Donnelly M.J."/>
            <person name="Kadowaki T."/>
            <person name="McGarry J.W."/>
            <person name="Darby A.C."/>
            <person name="Makepeace B.L."/>
        </authorList>
    </citation>
    <scope>NUCLEOTIDE SEQUENCE [LARGE SCALE GENOMIC DNA]</scope>
    <source>
        <strain evidence="7">UoL-UT</strain>
    </source>
</reference>
<keyword evidence="3 5" id="KW-1133">Transmembrane helix</keyword>
<comment type="caution">
    <text evidence="7">The sequence shown here is derived from an EMBL/GenBank/DDBJ whole genome shotgun (WGS) entry which is preliminary data.</text>
</comment>
<dbReference type="AlphaFoldDB" id="A0A443S715"/>
<feature type="transmembrane region" description="Helical" evidence="5">
    <location>
        <begin position="166"/>
        <end position="183"/>
    </location>
</feature>
<feature type="transmembrane region" description="Helical" evidence="5">
    <location>
        <begin position="139"/>
        <end position="159"/>
    </location>
</feature>
<evidence type="ECO:0000256" key="1">
    <source>
        <dbReference type="ARBA" id="ARBA00004141"/>
    </source>
</evidence>
<feature type="transmembrane region" description="Helical" evidence="5">
    <location>
        <begin position="430"/>
        <end position="452"/>
    </location>
</feature>
<dbReference type="SUPFAM" id="SSF52091">
    <property type="entry name" value="SpoIIaa-like"/>
    <property type="match status" value="1"/>
</dbReference>
<accession>A0A443S715</accession>
<dbReference type="InterPro" id="IPR001902">
    <property type="entry name" value="SLC26A/SulP_fam"/>
</dbReference>
<keyword evidence="4 5" id="KW-0472">Membrane</keyword>
<comment type="subcellular location">
    <subcellularLocation>
        <location evidence="1">Membrane</location>
        <topology evidence="1">Multi-pass membrane protein</topology>
    </subcellularLocation>
</comment>
<evidence type="ECO:0000256" key="3">
    <source>
        <dbReference type="ARBA" id="ARBA00022989"/>
    </source>
</evidence>
<dbReference type="PROSITE" id="PS50801">
    <property type="entry name" value="STAS"/>
    <property type="match status" value="1"/>
</dbReference>
<dbReference type="PANTHER" id="PTHR11814">
    <property type="entry name" value="SULFATE TRANSPORTER"/>
    <property type="match status" value="1"/>
</dbReference>
<name>A0A443S715_9ACAR</name>
<dbReference type="GO" id="GO:0055085">
    <property type="term" value="P:transmembrane transport"/>
    <property type="evidence" value="ECO:0007669"/>
    <property type="project" value="InterPro"/>
</dbReference>
<dbReference type="Pfam" id="PF00916">
    <property type="entry name" value="Sulfate_transp"/>
    <property type="match status" value="1"/>
</dbReference>
<keyword evidence="2 5" id="KW-0812">Transmembrane</keyword>
<feature type="transmembrane region" description="Helical" evidence="5">
    <location>
        <begin position="490"/>
        <end position="507"/>
    </location>
</feature>
<proteinExistence type="predicted"/>
<sequence>MQQKVENSEEIINHNNNEINMNPSGEVDGNATVRINRSVYNLPDFDKAFEAIKSQKKSVCESAAKWMKPSCALHEIKWKLNSILPITSWLVNYKFKRDLLADVIVGITVAIFQVPQSITLFIVYFLLQNRSMGYCLIAHVPPVHGLYTAFFPALVYSFLGTSRHSAVGAFAIVSGVMTGNLVTEVMEQNGVSLKEIEERMSGSVTRTDNLNSDTQTMNPMSFEASLTTSEIATAACLWIGIYMLAFGVFRLGFISIYLSEQLISGFGTAASLYVFTSQLRYLFGVHLPYNSGMFAIIRSYIDLVKDYQNVNLVTTGISVICCSVLLFFKSYVNEKMKNAGYKIPIPIELFVVIGGTLASNLLDLNGNYNVQIVGEIKKGLPMPEIPRMEVMKQTWIQSISLATVGFTITLTVGKLYGGKHGYEVSANQELVALGTTNIVASFFGCLPSAASLPRSAVQEQAGGRTQMASFVNCATMLIVLFYLAPLLQKLPNCVLASVIAVALKSLLGQVKEFNRYRKVSKLDASIWMVSFMGVLVLDVDFGLYFAVVFSLLVLIYKSSRPKSYILGSINNSDVYVPVKKYVSAIEIPGIKIYQFCGPLHFANVEFFKRDILKRTQYLNRNKIIAGILAETESRRIENITYDNPAFNMEIGDHNGSEISYKNIYTHLIIDCSMISYCDAAGIQMLRKIIQIYQNCDVNVYLAACISHVIRILEKDSFFNQLSKDRVFISIHDAVLKIVNEQQKWCENCFDCKDTESHICNTNRRQSHSISADSNN</sequence>
<feature type="transmembrane region" description="Helical" evidence="5">
    <location>
        <begin position="340"/>
        <end position="362"/>
    </location>
</feature>
<dbReference type="InterPro" id="IPR002645">
    <property type="entry name" value="STAS_dom"/>
</dbReference>
<dbReference type="InterPro" id="IPR036513">
    <property type="entry name" value="STAS_dom_sf"/>
</dbReference>
<feature type="transmembrane region" description="Helical" evidence="5">
    <location>
        <begin position="527"/>
        <end position="556"/>
    </location>
</feature>
<keyword evidence="8" id="KW-1185">Reference proteome</keyword>
<gene>
    <name evidence="7" type="ORF">B4U80_06404</name>
</gene>
<dbReference type="STRING" id="299467.A0A443S715"/>
<evidence type="ECO:0000256" key="5">
    <source>
        <dbReference type="SAM" id="Phobius"/>
    </source>
</evidence>
<evidence type="ECO:0000313" key="8">
    <source>
        <dbReference type="Proteomes" id="UP000288716"/>
    </source>
</evidence>
<feature type="transmembrane region" description="Helical" evidence="5">
    <location>
        <begin position="307"/>
        <end position="328"/>
    </location>
</feature>
<feature type="transmembrane region" description="Helical" evidence="5">
    <location>
        <begin position="231"/>
        <end position="258"/>
    </location>
</feature>
<dbReference type="OrthoDB" id="10056540at2759"/>
<evidence type="ECO:0000313" key="7">
    <source>
        <dbReference type="EMBL" id="RWS23322.1"/>
    </source>
</evidence>
<protein>
    <submittedName>
        <fullName evidence="7">Solute carrier family 26 member 6-like protein</fullName>
    </submittedName>
</protein>
<organism evidence="7 8">
    <name type="scientific">Leptotrombidium deliense</name>
    <dbReference type="NCBI Taxonomy" id="299467"/>
    <lineage>
        <taxon>Eukaryota</taxon>
        <taxon>Metazoa</taxon>
        <taxon>Ecdysozoa</taxon>
        <taxon>Arthropoda</taxon>
        <taxon>Chelicerata</taxon>
        <taxon>Arachnida</taxon>
        <taxon>Acari</taxon>
        <taxon>Acariformes</taxon>
        <taxon>Trombidiformes</taxon>
        <taxon>Prostigmata</taxon>
        <taxon>Anystina</taxon>
        <taxon>Parasitengona</taxon>
        <taxon>Trombiculoidea</taxon>
        <taxon>Trombiculidae</taxon>
        <taxon>Leptotrombidium</taxon>
    </lineage>
</organism>
<dbReference type="CDD" id="cd07042">
    <property type="entry name" value="STAS_SulP_like_sulfate_transporter"/>
    <property type="match status" value="1"/>
</dbReference>
<evidence type="ECO:0000256" key="4">
    <source>
        <dbReference type="ARBA" id="ARBA00023136"/>
    </source>
</evidence>
<dbReference type="NCBIfam" id="TIGR00815">
    <property type="entry name" value="sulP"/>
    <property type="match status" value="1"/>
</dbReference>
<dbReference type="GO" id="GO:0016020">
    <property type="term" value="C:membrane"/>
    <property type="evidence" value="ECO:0007669"/>
    <property type="project" value="UniProtKB-SubCell"/>
</dbReference>
<dbReference type="Proteomes" id="UP000288716">
    <property type="component" value="Unassembled WGS sequence"/>
</dbReference>
<feature type="transmembrane region" description="Helical" evidence="5">
    <location>
        <begin position="99"/>
        <end position="127"/>
    </location>
</feature>